<evidence type="ECO:0000313" key="2">
    <source>
        <dbReference type="EMBL" id="EWT07201.1"/>
    </source>
</evidence>
<dbReference type="EMBL" id="AWQS01000018">
    <property type="protein sequence ID" value="EWT07201.1"/>
    <property type="molecule type" value="Genomic_DNA"/>
</dbReference>
<organism evidence="2 3">
    <name type="scientific">Intrasporangium chromatireducens Q5-1</name>
    <dbReference type="NCBI Taxonomy" id="584657"/>
    <lineage>
        <taxon>Bacteria</taxon>
        <taxon>Bacillati</taxon>
        <taxon>Actinomycetota</taxon>
        <taxon>Actinomycetes</taxon>
        <taxon>Micrococcales</taxon>
        <taxon>Intrasporangiaceae</taxon>
        <taxon>Intrasporangium</taxon>
    </lineage>
</organism>
<protein>
    <submittedName>
        <fullName evidence="2">Uncharacterized protein</fullName>
    </submittedName>
</protein>
<feature type="compositionally biased region" description="Polar residues" evidence="1">
    <location>
        <begin position="23"/>
        <end position="35"/>
    </location>
</feature>
<name>W9GLR3_9MICO</name>
<gene>
    <name evidence="2" type="ORF">N864_09690</name>
</gene>
<reference evidence="3" key="1">
    <citation type="submission" date="2013-08" db="EMBL/GenBank/DDBJ databases">
        <title>Intrasporangium oryzae NRRL B-24470.</title>
        <authorList>
            <person name="Liu H."/>
            <person name="Wang G."/>
        </authorList>
    </citation>
    <scope>NUCLEOTIDE SEQUENCE [LARGE SCALE GENOMIC DNA]</scope>
    <source>
        <strain evidence="3">Q5-1</strain>
    </source>
</reference>
<dbReference type="Proteomes" id="UP000019494">
    <property type="component" value="Unassembled WGS sequence"/>
</dbReference>
<proteinExistence type="predicted"/>
<keyword evidence="3" id="KW-1185">Reference proteome</keyword>
<accession>W9GLR3</accession>
<dbReference type="AlphaFoldDB" id="W9GLR3"/>
<comment type="caution">
    <text evidence="2">The sequence shown here is derived from an EMBL/GenBank/DDBJ whole genome shotgun (WGS) entry which is preliminary data.</text>
</comment>
<sequence>MAPTAASDAPGGTADARAATVTPWASTRGTATWSGMPSAVSGRRTQGAVAHSRRCARASDRSGGSACSSTSAQTSSDARAASKRPPAVSSAGRTACGSRKSPLSGPSTRSIMTTEDRTSTCTAIVASTSCRSWAR</sequence>
<evidence type="ECO:0000256" key="1">
    <source>
        <dbReference type="SAM" id="MobiDB-lite"/>
    </source>
</evidence>
<feature type="region of interest" description="Disordered" evidence="1">
    <location>
        <begin position="1"/>
        <end position="118"/>
    </location>
</feature>
<feature type="compositionally biased region" description="Low complexity" evidence="1">
    <location>
        <begin position="61"/>
        <end position="79"/>
    </location>
</feature>
<evidence type="ECO:0000313" key="3">
    <source>
        <dbReference type="Proteomes" id="UP000019494"/>
    </source>
</evidence>
<feature type="compositionally biased region" description="Polar residues" evidence="1">
    <location>
        <begin position="104"/>
        <end position="118"/>
    </location>
</feature>